<dbReference type="PANTHER" id="PTHR34273:SF2">
    <property type="entry name" value="METHYLTHIORIBOSE KINASE"/>
    <property type="match status" value="1"/>
</dbReference>
<evidence type="ECO:0000313" key="8">
    <source>
        <dbReference type="Proteomes" id="UP000243217"/>
    </source>
</evidence>
<dbReference type="SUPFAM" id="SSF56112">
    <property type="entry name" value="Protein kinase-like (PK-like)"/>
    <property type="match status" value="1"/>
</dbReference>
<dbReference type="OrthoDB" id="25129at2759"/>
<keyword evidence="4" id="KW-0418">Kinase</keyword>
<feature type="domain" description="Aminoglycoside phosphotransferase" evidence="6">
    <location>
        <begin position="127"/>
        <end position="249"/>
    </location>
</feature>
<protein>
    <recommendedName>
        <fullName evidence="6">Aminoglycoside phosphotransferase domain-containing protein</fullName>
    </recommendedName>
</protein>
<proteinExistence type="inferred from homology"/>
<evidence type="ECO:0000256" key="3">
    <source>
        <dbReference type="ARBA" id="ARBA00022741"/>
    </source>
</evidence>
<sequence length="326" mass="36248">MFIANFELESTVRTYITQLDSLPESNLNDDVMSAVRLSGGFVNHVWRITFISKRTIILKQYPVTIKWDPNMKLPQQRSQVEYCALSSMQSLSNNSTLWSSPKPLFYDAEASVVIMSDVGSDMTTLYDLLRKDHGEPPVLNFIGDAVNEFVASVQDVAEPKAPQENMTAVLDSTHDGAKASLEKALGSEIGLKWFERSLKARAIQKEWIFGDLWPSGVLVHPEQQRIAVVDWECCRPAHSGMDVTQMCANLFLMTMGTPFHNLQAKECLQDIVRAAKQSRAYDPTFDYAGAFVGHVAVLVAYPHWELPAGPSAAIAQAANEAESIFC</sequence>
<evidence type="ECO:0000256" key="1">
    <source>
        <dbReference type="ARBA" id="ARBA00010165"/>
    </source>
</evidence>
<dbReference type="STRING" id="74557.A0A1V9ZCM8"/>
<comment type="caution">
    <text evidence="7">The sequence shown here is derived from an EMBL/GenBank/DDBJ whole genome shotgun (WGS) entry which is preliminary data.</text>
</comment>
<dbReference type="InterPro" id="IPR011009">
    <property type="entry name" value="Kinase-like_dom_sf"/>
</dbReference>
<dbReference type="GO" id="GO:0016301">
    <property type="term" value="F:kinase activity"/>
    <property type="evidence" value="ECO:0007669"/>
    <property type="project" value="UniProtKB-KW"/>
</dbReference>
<name>A0A1V9ZCM8_9STRA</name>
<dbReference type="Gene3D" id="3.30.200.20">
    <property type="entry name" value="Phosphorylase Kinase, domain 1"/>
    <property type="match status" value="1"/>
</dbReference>
<reference evidence="7 8" key="1">
    <citation type="journal article" date="2014" name="Genome Biol. Evol.">
        <title>The secreted proteins of Achlya hypogyna and Thraustotheca clavata identify the ancestral oomycete secretome and reveal gene acquisitions by horizontal gene transfer.</title>
        <authorList>
            <person name="Misner I."/>
            <person name="Blouin N."/>
            <person name="Leonard G."/>
            <person name="Richards T.A."/>
            <person name="Lane C.E."/>
        </authorList>
    </citation>
    <scope>NUCLEOTIDE SEQUENCE [LARGE SCALE GENOMIC DNA]</scope>
    <source>
        <strain evidence="7 8">ATCC 34112</strain>
    </source>
</reference>
<keyword evidence="5" id="KW-0067">ATP-binding</keyword>
<evidence type="ECO:0000256" key="2">
    <source>
        <dbReference type="ARBA" id="ARBA00022679"/>
    </source>
</evidence>
<gene>
    <name evidence="7" type="ORF">THRCLA_07608</name>
</gene>
<keyword evidence="8" id="KW-1185">Reference proteome</keyword>
<evidence type="ECO:0000256" key="5">
    <source>
        <dbReference type="ARBA" id="ARBA00022840"/>
    </source>
</evidence>
<dbReference type="Proteomes" id="UP000243217">
    <property type="component" value="Unassembled WGS sequence"/>
</dbReference>
<dbReference type="AlphaFoldDB" id="A0A1V9ZCM8"/>
<keyword evidence="3" id="KW-0547">Nucleotide-binding</keyword>
<dbReference type="Pfam" id="PF01636">
    <property type="entry name" value="APH"/>
    <property type="match status" value="1"/>
</dbReference>
<organism evidence="7 8">
    <name type="scientific">Thraustotheca clavata</name>
    <dbReference type="NCBI Taxonomy" id="74557"/>
    <lineage>
        <taxon>Eukaryota</taxon>
        <taxon>Sar</taxon>
        <taxon>Stramenopiles</taxon>
        <taxon>Oomycota</taxon>
        <taxon>Saprolegniomycetes</taxon>
        <taxon>Saprolegniales</taxon>
        <taxon>Achlyaceae</taxon>
        <taxon>Thraustotheca</taxon>
    </lineage>
</organism>
<dbReference type="Gene3D" id="3.90.1200.10">
    <property type="match status" value="1"/>
</dbReference>
<keyword evidence="2" id="KW-0808">Transferase</keyword>
<comment type="similarity">
    <text evidence="1">Belongs to the methylthioribose kinase family.</text>
</comment>
<accession>A0A1V9ZCM8</accession>
<dbReference type="EMBL" id="JNBS01002047">
    <property type="protein sequence ID" value="OQR95744.1"/>
    <property type="molecule type" value="Genomic_DNA"/>
</dbReference>
<dbReference type="GO" id="GO:0005524">
    <property type="term" value="F:ATP binding"/>
    <property type="evidence" value="ECO:0007669"/>
    <property type="project" value="UniProtKB-KW"/>
</dbReference>
<dbReference type="PANTHER" id="PTHR34273">
    <property type="entry name" value="METHYLTHIORIBOSE KINASE"/>
    <property type="match status" value="1"/>
</dbReference>
<evidence type="ECO:0000256" key="4">
    <source>
        <dbReference type="ARBA" id="ARBA00022777"/>
    </source>
</evidence>
<dbReference type="InterPro" id="IPR002575">
    <property type="entry name" value="Aminoglycoside_PTrfase"/>
</dbReference>
<evidence type="ECO:0000259" key="6">
    <source>
        <dbReference type="Pfam" id="PF01636"/>
    </source>
</evidence>
<evidence type="ECO:0000313" key="7">
    <source>
        <dbReference type="EMBL" id="OQR95744.1"/>
    </source>
</evidence>